<feature type="transmembrane region" description="Helical" evidence="1">
    <location>
        <begin position="21"/>
        <end position="37"/>
    </location>
</feature>
<organism evidence="4 5">
    <name type="scientific">Paenibacillus germinis</name>
    <dbReference type="NCBI Taxonomy" id="2654979"/>
    <lineage>
        <taxon>Bacteria</taxon>
        <taxon>Bacillati</taxon>
        <taxon>Bacillota</taxon>
        <taxon>Bacilli</taxon>
        <taxon>Bacillales</taxon>
        <taxon>Paenibacillaceae</taxon>
        <taxon>Paenibacillus</taxon>
    </lineage>
</organism>
<dbReference type="Gene3D" id="1.10.3210.10">
    <property type="entry name" value="Hypothetical protein af1432"/>
    <property type="match status" value="1"/>
</dbReference>
<dbReference type="EMBL" id="WHOC01000176">
    <property type="protein sequence ID" value="NOU90759.1"/>
    <property type="molecule type" value="Genomic_DNA"/>
</dbReference>
<sequence length="304" mass="35093">MHLRSKERVITYFSRDYVFRYGFILTLLLMTVLHVFIFPEFDIYAFYLLSVIFLGIGFSNKPLVFLIILCTMVVLLRSYVEFKQFPPMDSFISLWCVYVIMTLIAARMENNYQKKRKVTFDLISALTKSLDSRDTYTARHSEKVASYALKIANEMKLSSEQCDAIYVGGLLHDIGKIGVPEYILSKTGRLSDEEFKVIQKHPVIGYETIKHITEFNKNGILDIVLYHHEKYDGTGYPQGLKGEEIPLYARIMAVADSYDAMTSTRVYREPLNKELAISEISKNKGLQFDPHIADLFIGILNREK</sequence>
<evidence type="ECO:0000259" key="2">
    <source>
        <dbReference type="PROSITE" id="PS51831"/>
    </source>
</evidence>
<feature type="domain" description="HD" evidence="2">
    <location>
        <begin position="137"/>
        <end position="261"/>
    </location>
</feature>
<dbReference type="InterPro" id="IPR003607">
    <property type="entry name" value="HD/PDEase_dom"/>
</dbReference>
<dbReference type="PANTHER" id="PTHR43155">
    <property type="entry name" value="CYCLIC DI-GMP PHOSPHODIESTERASE PA4108-RELATED"/>
    <property type="match status" value="1"/>
</dbReference>
<evidence type="ECO:0000313" key="5">
    <source>
        <dbReference type="Proteomes" id="UP000658690"/>
    </source>
</evidence>
<gene>
    <name evidence="4" type="ORF">GC102_34270</name>
</gene>
<dbReference type="NCBIfam" id="TIGR00277">
    <property type="entry name" value="HDIG"/>
    <property type="match status" value="1"/>
</dbReference>
<name>A0ABX1ZE25_9BACL</name>
<proteinExistence type="predicted"/>
<dbReference type="PROSITE" id="PS51831">
    <property type="entry name" value="HD"/>
    <property type="match status" value="1"/>
</dbReference>
<feature type="transmembrane region" description="Helical" evidence="1">
    <location>
        <begin position="63"/>
        <end position="80"/>
    </location>
</feature>
<feature type="domain" description="HD-GYP" evidence="3">
    <location>
        <begin position="115"/>
        <end position="304"/>
    </location>
</feature>
<comment type="caution">
    <text evidence="4">The sequence shown here is derived from an EMBL/GenBank/DDBJ whole genome shotgun (WGS) entry which is preliminary data.</text>
</comment>
<dbReference type="SUPFAM" id="SSF109604">
    <property type="entry name" value="HD-domain/PDEase-like"/>
    <property type="match status" value="1"/>
</dbReference>
<dbReference type="InterPro" id="IPR006675">
    <property type="entry name" value="HDIG_dom"/>
</dbReference>
<dbReference type="Proteomes" id="UP000658690">
    <property type="component" value="Unassembled WGS sequence"/>
</dbReference>
<keyword evidence="1" id="KW-1133">Transmembrane helix</keyword>
<dbReference type="CDD" id="cd00077">
    <property type="entry name" value="HDc"/>
    <property type="match status" value="1"/>
</dbReference>
<protein>
    <submittedName>
        <fullName evidence="4">HD domain-containing protein</fullName>
    </submittedName>
</protein>
<dbReference type="InterPro" id="IPR006674">
    <property type="entry name" value="HD_domain"/>
</dbReference>
<keyword evidence="1" id="KW-0812">Transmembrane</keyword>
<reference evidence="4 5" key="1">
    <citation type="submission" date="2019-10" db="EMBL/GenBank/DDBJ databases">
        <title>Description of Paenibacillus choica sp. nov.</title>
        <authorList>
            <person name="Carlier A."/>
            <person name="Qi S."/>
        </authorList>
    </citation>
    <scope>NUCLEOTIDE SEQUENCE [LARGE SCALE GENOMIC DNA]</scope>
    <source>
        <strain evidence="4 5">LMG 31460</strain>
    </source>
</reference>
<evidence type="ECO:0000256" key="1">
    <source>
        <dbReference type="SAM" id="Phobius"/>
    </source>
</evidence>
<accession>A0ABX1ZE25</accession>
<dbReference type="SMART" id="SM00471">
    <property type="entry name" value="HDc"/>
    <property type="match status" value="1"/>
</dbReference>
<dbReference type="PROSITE" id="PS51832">
    <property type="entry name" value="HD_GYP"/>
    <property type="match status" value="1"/>
</dbReference>
<evidence type="ECO:0000259" key="3">
    <source>
        <dbReference type="PROSITE" id="PS51832"/>
    </source>
</evidence>
<dbReference type="Pfam" id="PF13487">
    <property type="entry name" value="HD_5"/>
    <property type="match status" value="1"/>
</dbReference>
<dbReference type="InterPro" id="IPR037522">
    <property type="entry name" value="HD_GYP_dom"/>
</dbReference>
<evidence type="ECO:0000313" key="4">
    <source>
        <dbReference type="EMBL" id="NOU90759.1"/>
    </source>
</evidence>
<keyword evidence="1" id="KW-0472">Membrane</keyword>
<keyword evidence="5" id="KW-1185">Reference proteome</keyword>
<feature type="transmembrane region" description="Helical" evidence="1">
    <location>
        <begin position="43"/>
        <end position="58"/>
    </location>
</feature>
<feature type="transmembrane region" description="Helical" evidence="1">
    <location>
        <begin position="92"/>
        <end position="108"/>
    </location>
</feature>